<feature type="domain" description="Fe2OG dioxygenase" evidence="8">
    <location>
        <begin position="78"/>
        <end position="178"/>
    </location>
</feature>
<dbReference type="Pfam" id="PF13640">
    <property type="entry name" value="2OG-FeII_Oxy_3"/>
    <property type="match status" value="1"/>
</dbReference>
<evidence type="ECO:0000256" key="4">
    <source>
        <dbReference type="ARBA" id="ARBA00022964"/>
    </source>
</evidence>
<evidence type="ECO:0000256" key="5">
    <source>
        <dbReference type="ARBA" id="ARBA00023002"/>
    </source>
</evidence>
<proteinExistence type="inferred from homology"/>
<sequence length="226" mass="25425">MLLKIPSVLSKEQLVHGRAVLEAAEWIDGNVTAGYQSSQEKNNIQLPEESAAAREVGDMILGSLATQLTFMSAALPCKIFPPLFNCYQNGHAFGAHVDNAVRYVKGTPVKIRTDISMTLFFSEPDEYEGGELVIEDTYGTHKAKLAAGDMLLYPSTSLHHVTPVTRGRRLASFFWLESMVRSDEQRRLLFDMDMSLQRIRIENSDHKELVPLTAVYHNLLRQWVST</sequence>
<keyword evidence="2 7" id="KW-0479">Metal-binding</keyword>
<evidence type="ECO:0000256" key="6">
    <source>
        <dbReference type="ARBA" id="ARBA00023004"/>
    </source>
</evidence>
<dbReference type="PANTHER" id="PTHR41536:SF1">
    <property type="entry name" value="PKHD-TYPE HYDROXYLASE YBIX"/>
    <property type="match status" value="1"/>
</dbReference>
<evidence type="ECO:0000259" key="8">
    <source>
        <dbReference type="PROSITE" id="PS51471"/>
    </source>
</evidence>
<keyword evidence="3 7" id="KW-0847">Vitamin C</keyword>
<dbReference type="PANTHER" id="PTHR41536">
    <property type="entry name" value="PKHD-TYPE HYDROXYLASE YBIX"/>
    <property type="match status" value="1"/>
</dbReference>
<dbReference type="NCBIfam" id="NF003974">
    <property type="entry name" value="PRK05467.1-3"/>
    <property type="match status" value="1"/>
</dbReference>
<comment type="cofactor">
    <cofactor evidence="1 7">
        <name>L-ascorbate</name>
        <dbReference type="ChEBI" id="CHEBI:38290"/>
    </cofactor>
</comment>
<feature type="binding site" evidence="7">
    <location>
        <position position="98"/>
    </location>
    <ligand>
        <name>Fe cation</name>
        <dbReference type="ChEBI" id="CHEBI:24875"/>
    </ligand>
</feature>
<evidence type="ECO:0000256" key="7">
    <source>
        <dbReference type="HAMAP-Rule" id="MF_00657"/>
    </source>
</evidence>
<dbReference type="HAMAP" id="MF_00657">
    <property type="entry name" value="Hydroxyl_YbiX"/>
    <property type="match status" value="1"/>
</dbReference>
<comment type="caution">
    <text evidence="9">The sequence shown here is derived from an EMBL/GenBank/DDBJ whole genome shotgun (WGS) entry which is preliminary data.</text>
</comment>
<evidence type="ECO:0000313" key="10">
    <source>
        <dbReference type="Proteomes" id="UP000218327"/>
    </source>
</evidence>
<feature type="binding site" evidence="7">
    <location>
        <position position="159"/>
    </location>
    <ligand>
        <name>Fe cation</name>
        <dbReference type="ChEBI" id="CHEBI:24875"/>
    </ligand>
</feature>
<dbReference type="InterPro" id="IPR041097">
    <property type="entry name" value="PKHD_C"/>
</dbReference>
<dbReference type="InterPro" id="IPR006620">
    <property type="entry name" value="Pro_4_hyd_alph"/>
</dbReference>
<organism evidence="9 10">
    <name type="scientific">SAR86 cluster bacterium</name>
    <dbReference type="NCBI Taxonomy" id="2030880"/>
    <lineage>
        <taxon>Bacteria</taxon>
        <taxon>Pseudomonadati</taxon>
        <taxon>Pseudomonadota</taxon>
        <taxon>Gammaproteobacteria</taxon>
        <taxon>SAR86 cluster</taxon>
    </lineage>
</organism>
<dbReference type="GO" id="GO:0006974">
    <property type="term" value="P:DNA damage response"/>
    <property type="evidence" value="ECO:0007669"/>
    <property type="project" value="TreeGrafter"/>
</dbReference>
<dbReference type="EMBL" id="NVVJ01000100">
    <property type="protein sequence ID" value="PCJ18469.1"/>
    <property type="molecule type" value="Genomic_DNA"/>
</dbReference>
<comment type="cofactor">
    <cofactor evidence="7">
        <name>Fe(2+)</name>
        <dbReference type="ChEBI" id="CHEBI:29033"/>
    </cofactor>
    <text evidence="7">Binds 1 Fe(2+) ion per subunit.</text>
</comment>
<dbReference type="InterPro" id="IPR005123">
    <property type="entry name" value="Oxoglu/Fe-dep_dioxygenase_dom"/>
</dbReference>
<keyword evidence="4 7" id="KW-0223">Dioxygenase</keyword>
<dbReference type="AlphaFoldDB" id="A0A2A5AGU1"/>
<keyword evidence="5 7" id="KW-0560">Oxidoreductase</keyword>
<accession>A0A2A5AGU1</accession>
<dbReference type="InterPro" id="IPR023550">
    <property type="entry name" value="PKHD_hydroxylase"/>
</dbReference>
<keyword evidence="6 7" id="KW-0408">Iron</keyword>
<dbReference type="InterPro" id="IPR044862">
    <property type="entry name" value="Pro_4_hyd_alph_FE2OG_OXY"/>
</dbReference>
<dbReference type="GO" id="GO:0016706">
    <property type="term" value="F:2-oxoglutarate-dependent dioxygenase activity"/>
    <property type="evidence" value="ECO:0007669"/>
    <property type="project" value="UniProtKB-UniRule"/>
</dbReference>
<dbReference type="NCBIfam" id="NF003973">
    <property type="entry name" value="PRK05467.1-2"/>
    <property type="match status" value="1"/>
</dbReference>
<dbReference type="GO" id="GO:0005506">
    <property type="term" value="F:iron ion binding"/>
    <property type="evidence" value="ECO:0007669"/>
    <property type="project" value="UniProtKB-UniRule"/>
</dbReference>
<protein>
    <submittedName>
        <fullName evidence="9">Fe2+-dependent dioxygenase</fullName>
    </submittedName>
</protein>
<dbReference type="SMART" id="SM00702">
    <property type="entry name" value="P4Hc"/>
    <property type="match status" value="1"/>
</dbReference>
<dbReference type="GO" id="GO:0006879">
    <property type="term" value="P:intracellular iron ion homeostasis"/>
    <property type="evidence" value="ECO:0007669"/>
    <property type="project" value="TreeGrafter"/>
</dbReference>
<feature type="binding site" evidence="7">
    <location>
        <position position="96"/>
    </location>
    <ligand>
        <name>Fe cation</name>
        <dbReference type="ChEBI" id="CHEBI:24875"/>
    </ligand>
</feature>
<evidence type="ECO:0000256" key="3">
    <source>
        <dbReference type="ARBA" id="ARBA00022896"/>
    </source>
</evidence>
<dbReference type="GO" id="GO:0031418">
    <property type="term" value="F:L-ascorbic acid binding"/>
    <property type="evidence" value="ECO:0007669"/>
    <property type="project" value="UniProtKB-KW"/>
</dbReference>
<evidence type="ECO:0000256" key="1">
    <source>
        <dbReference type="ARBA" id="ARBA00001961"/>
    </source>
</evidence>
<dbReference type="Pfam" id="PF18331">
    <property type="entry name" value="PKHD_C"/>
    <property type="match status" value="1"/>
</dbReference>
<gene>
    <name evidence="9" type="ORF">COA96_16670</name>
</gene>
<dbReference type="Gene3D" id="4.10.860.20">
    <property type="entry name" value="Rabenosyn, Rab binding domain"/>
    <property type="match status" value="1"/>
</dbReference>
<dbReference type="NCBIfam" id="NF003975">
    <property type="entry name" value="PRK05467.1-4"/>
    <property type="match status" value="1"/>
</dbReference>
<evidence type="ECO:0000256" key="2">
    <source>
        <dbReference type="ARBA" id="ARBA00022723"/>
    </source>
</evidence>
<feature type="binding site" evidence="7">
    <location>
        <position position="169"/>
    </location>
    <ligand>
        <name>2-oxoglutarate</name>
        <dbReference type="ChEBI" id="CHEBI:16810"/>
    </ligand>
</feature>
<dbReference type="Gene3D" id="2.60.120.620">
    <property type="entry name" value="q2cbj1_9rhob like domain"/>
    <property type="match status" value="1"/>
</dbReference>
<reference evidence="10" key="1">
    <citation type="submission" date="2017-08" db="EMBL/GenBank/DDBJ databases">
        <title>A dynamic microbial community with high functional redundancy inhabits the cold, oxic subseafloor aquifer.</title>
        <authorList>
            <person name="Tully B.J."/>
            <person name="Wheat C.G."/>
            <person name="Glazer B.T."/>
            <person name="Huber J.A."/>
        </authorList>
    </citation>
    <scope>NUCLEOTIDE SEQUENCE [LARGE SCALE GENOMIC DNA]</scope>
</reference>
<name>A0A2A5AGU1_9GAMM</name>
<dbReference type="PROSITE" id="PS51471">
    <property type="entry name" value="FE2OG_OXY"/>
    <property type="match status" value="1"/>
</dbReference>
<evidence type="ECO:0000313" key="9">
    <source>
        <dbReference type="EMBL" id="PCJ18469.1"/>
    </source>
</evidence>
<dbReference type="Proteomes" id="UP000218327">
    <property type="component" value="Unassembled WGS sequence"/>
</dbReference>